<evidence type="ECO:0000259" key="11">
    <source>
        <dbReference type="Pfam" id="PF08436"/>
    </source>
</evidence>
<dbReference type="Gene3D" id="1.10.1740.10">
    <property type="match status" value="1"/>
</dbReference>
<keyword evidence="5 9" id="KW-0560">Oxidoreductase</keyword>
<feature type="binding site" evidence="9">
    <location>
        <position position="144"/>
    </location>
    <ligand>
        <name>1-deoxy-D-xylulose 5-phosphate</name>
        <dbReference type="ChEBI" id="CHEBI:57792"/>
    </ligand>
</feature>
<feature type="domain" description="1-deoxy-D-xylulose 5-phosphate reductoisomerase C-terminal" evidence="11">
    <location>
        <begin position="138"/>
        <end position="220"/>
    </location>
</feature>
<feature type="binding site" evidence="9">
    <location>
        <position position="142"/>
    </location>
    <ligand>
        <name>Mn(2+)</name>
        <dbReference type="ChEBI" id="CHEBI:29035"/>
    </ligand>
</feature>
<feature type="binding site" evidence="9">
    <location>
        <position position="168"/>
    </location>
    <ligand>
        <name>1-deoxy-D-xylulose 5-phosphate</name>
        <dbReference type="ChEBI" id="CHEBI:57792"/>
    </ligand>
</feature>
<dbReference type="HAMAP" id="MF_00183">
    <property type="entry name" value="DXP_reductoisom"/>
    <property type="match status" value="1"/>
</dbReference>
<organism evidence="13 14">
    <name type="scientific">Meiothermus hypogaeus NBRC 106114</name>
    <dbReference type="NCBI Taxonomy" id="1227553"/>
    <lineage>
        <taxon>Bacteria</taxon>
        <taxon>Thermotogati</taxon>
        <taxon>Deinococcota</taxon>
        <taxon>Deinococci</taxon>
        <taxon>Thermales</taxon>
        <taxon>Thermaceae</taxon>
        <taxon>Meiothermus</taxon>
    </lineage>
</organism>
<dbReference type="GO" id="GO:0051484">
    <property type="term" value="P:isopentenyl diphosphate biosynthetic process, methylerythritol 4-phosphate pathway involved in terpenoid biosynthetic process"/>
    <property type="evidence" value="ECO:0007669"/>
    <property type="project" value="TreeGrafter"/>
</dbReference>
<feature type="binding site" evidence="9">
    <location>
        <position position="212"/>
    </location>
    <ligand>
        <name>Mn(2+)</name>
        <dbReference type="ChEBI" id="CHEBI:29035"/>
    </ligand>
</feature>
<evidence type="ECO:0000256" key="5">
    <source>
        <dbReference type="ARBA" id="ARBA00023002"/>
    </source>
</evidence>
<keyword evidence="4 9" id="KW-0521">NADP</keyword>
<comment type="pathway">
    <text evidence="1 9">Isoprenoid biosynthesis; isopentenyl diphosphate biosynthesis via DXP pathway; isopentenyl diphosphate from 1-deoxy-D-xylulose 5-phosphate: step 1/6.</text>
</comment>
<feature type="binding site" evidence="9">
    <location>
        <position position="38"/>
    </location>
    <ligand>
        <name>NADPH</name>
        <dbReference type="ChEBI" id="CHEBI:57783"/>
    </ligand>
</feature>
<feature type="binding site" evidence="9">
    <location>
        <position position="144"/>
    </location>
    <ligand>
        <name>Mn(2+)</name>
        <dbReference type="ChEBI" id="CHEBI:29035"/>
    </ligand>
</feature>
<dbReference type="Pfam" id="PF13288">
    <property type="entry name" value="DXPR_C"/>
    <property type="match status" value="1"/>
</dbReference>
<dbReference type="SUPFAM" id="SSF51735">
    <property type="entry name" value="NAD(P)-binding Rossmann-fold domains"/>
    <property type="match status" value="1"/>
</dbReference>
<dbReference type="SUPFAM" id="SSF55347">
    <property type="entry name" value="Glyceraldehyde-3-phosphate dehydrogenase-like, C-terminal domain"/>
    <property type="match status" value="1"/>
</dbReference>
<sequence>MSDTPKRIVVLGSTGSIGTQTLDVCRWRGYRVVGLVAGKNLDLLNQQIVEFQPEAVAADATVLPELRLRFPNLHLTDALEVAAWPSDVVVGAIPGLAGLPGVRAAVQQGRRMALANKESMVAAGPLLWQEAEQSGAEIIPVDSEHSALFQSLVGEPFRDVAELILTASGGPFLRKPADLSKVTPQMALNHPRWKMGPKVTIDSSTLFNKGLEVLEAVQLFKISIEKVKVQIHPQSYVHSMVRFQDGNIKAQLGPTDMRLAIQYALTYPERPPTPLRDAHIPERLDFYPPDTRRFPALALAYEAGRMGGLAPVVLNAADEIVVEAFLQGQIGYLDIPRVLEKVLQQTPKTDLTWDNVYEADLEARKLARELLKVKA</sequence>
<dbReference type="Gene3D" id="3.40.50.720">
    <property type="entry name" value="NAD(P)-binding Rossmann-like Domain"/>
    <property type="match status" value="1"/>
</dbReference>
<feature type="binding site" evidence="9">
    <location>
        <position position="190"/>
    </location>
    <ligand>
        <name>1-deoxy-D-xylulose 5-phosphate</name>
        <dbReference type="ChEBI" id="CHEBI:57792"/>
    </ligand>
</feature>
<feature type="binding site" evidence="9">
    <location>
        <position position="208"/>
    </location>
    <ligand>
        <name>1-deoxy-D-xylulose 5-phosphate</name>
        <dbReference type="ChEBI" id="CHEBI:57792"/>
    </ligand>
</feature>
<name>A0A511R1I4_9DEIN</name>
<reference evidence="13 14" key="1">
    <citation type="submission" date="2019-07" db="EMBL/GenBank/DDBJ databases">
        <title>Whole genome shotgun sequence of Meiothermus hypogaeus NBRC 106114.</title>
        <authorList>
            <person name="Hosoyama A."/>
            <person name="Uohara A."/>
            <person name="Ohji S."/>
            <person name="Ichikawa N."/>
        </authorList>
    </citation>
    <scope>NUCLEOTIDE SEQUENCE [LARGE SCALE GENOMIC DNA]</scope>
    <source>
        <strain evidence="13 14">NBRC 106114</strain>
    </source>
</reference>
<feature type="domain" description="1-deoxy-D-xylulose 5-phosphate reductoisomerase N-terminal" evidence="10">
    <location>
        <begin position="8"/>
        <end position="124"/>
    </location>
</feature>
<evidence type="ECO:0000259" key="10">
    <source>
        <dbReference type="Pfam" id="PF02670"/>
    </source>
</evidence>
<dbReference type="Proteomes" id="UP000321197">
    <property type="component" value="Unassembled WGS sequence"/>
</dbReference>
<dbReference type="SUPFAM" id="SSF69055">
    <property type="entry name" value="1-deoxy-D-xylulose-5-phosphate reductoisomerase, C-terminal domain"/>
    <property type="match status" value="1"/>
</dbReference>
<dbReference type="InterPro" id="IPR036291">
    <property type="entry name" value="NAD(P)-bd_dom_sf"/>
</dbReference>
<evidence type="ECO:0000256" key="2">
    <source>
        <dbReference type="ARBA" id="ARBA00006825"/>
    </source>
</evidence>
<comment type="similarity">
    <text evidence="2 9">Belongs to the DXR family.</text>
</comment>
<proteinExistence type="inferred from homology"/>
<comment type="caution">
    <text evidence="13">The sequence shown here is derived from an EMBL/GenBank/DDBJ whole genome shotgun (WGS) entry which is preliminary data.</text>
</comment>
<evidence type="ECO:0000256" key="1">
    <source>
        <dbReference type="ARBA" id="ARBA00005094"/>
    </source>
</evidence>
<evidence type="ECO:0000313" key="13">
    <source>
        <dbReference type="EMBL" id="GEM82712.1"/>
    </source>
</evidence>
<feature type="binding site" evidence="9">
    <location>
        <position position="15"/>
    </location>
    <ligand>
        <name>NADPH</name>
        <dbReference type="ChEBI" id="CHEBI:57783"/>
    </ligand>
</feature>
<feature type="binding site" evidence="9">
    <location>
        <position position="209"/>
    </location>
    <ligand>
        <name>1-deoxy-D-xylulose 5-phosphate</name>
        <dbReference type="ChEBI" id="CHEBI:57792"/>
    </ligand>
</feature>
<dbReference type="GO" id="GO:0030145">
    <property type="term" value="F:manganese ion binding"/>
    <property type="evidence" value="ECO:0007669"/>
    <property type="project" value="TreeGrafter"/>
</dbReference>
<feature type="domain" description="DXP reductoisomerase C-terminal" evidence="12">
    <location>
        <begin position="252"/>
        <end position="365"/>
    </location>
</feature>
<dbReference type="AlphaFoldDB" id="A0A511R1I4"/>
<dbReference type="PANTHER" id="PTHR30525:SF0">
    <property type="entry name" value="1-DEOXY-D-XYLULOSE 5-PHOSPHATE REDUCTOISOMERASE, CHLOROPLASTIC"/>
    <property type="match status" value="1"/>
</dbReference>
<feature type="binding site" evidence="9">
    <location>
        <position position="14"/>
    </location>
    <ligand>
        <name>NADPH</name>
        <dbReference type="ChEBI" id="CHEBI:57783"/>
    </ligand>
</feature>
<comment type="function">
    <text evidence="9">Catalyzes the NADPH-dependent rearrangement and reduction of 1-deoxy-D-xylulose-5-phosphate (DXP) to 2-C-methyl-D-erythritol 4-phosphate (MEP).</text>
</comment>
<feature type="binding site" evidence="9">
    <location>
        <position position="116"/>
    </location>
    <ligand>
        <name>NADPH</name>
        <dbReference type="ChEBI" id="CHEBI:57783"/>
    </ligand>
</feature>
<evidence type="ECO:0000256" key="7">
    <source>
        <dbReference type="ARBA" id="ARBA00023229"/>
    </source>
</evidence>
<keyword evidence="7 9" id="KW-0414">Isoprene biosynthesis</keyword>
<feature type="binding site" evidence="9">
    <location>
        <position position="203"/>
    </location>
    <ligand>
        <name>1-deoxy-D-xylulose 5-phosphate</name>
        <dbReference type="ChEBI" id="CHEBI:57792"/>
    </ligand>
</feature>
<comment type="cofactor">
    <cofactor evidence="9">
        <name>Mg(2+)</name>
        <dbReference type="ChEBI" id="CHEBI:18420"/>
    </cofactor>
    <cofactor evidence="9">
        <name>Mn(2+)</name>
        <dbReference type="ChEBI" id="CHEBI:29035"/>
    </cofactor>
</comment>
<dbReference type="NCBIfam" id="TIGR00243">
    <property type="entry name" value="Dxr"/>
    <property type="match status" value="1"/>
</dbReference>
<protein>
    <recommendedName>
        <fullName evidence="9">1-deoxy-D-xylulose 5-phosphate reductoisomerase</fullName>
        <shortName evidence="9">DXP reductoisomerase</shortName>
        <ecNumber evidence="9">1.1.1.267</ecNumber>
    </recommendedName>
    <alternativeName>
        <fullName evidence="9">1-deoxyxylulose-5-phosphate reductoisomerase</fullName>
    </alternativeName>
    <alternativeName>
        <fullName evidence="9">2-C-methyl-D-erythritol 4-phosphate synthase</fullName>
    </alternativeName>
</protein>
<keyword evidence="13" id="KW-0413">Isomerase</keyword>
<feature type="binding site" evidence="9">
    <location>
        <position position="40"/>
    </location>
    <ligand>
        <name>NADPH</name>
        <dbReference type="ChEBI" id="CHEBI:57783"/>
    </ligand>
</feature>
<accession>A0A511R1I4</accession>
<feature type="binding site" evidence="9">
    <location>
        <position position="196"/>
    </location>
    <ligand>
        <name>NADPH</name>
        <dbReference type="ChEBI" id="CHEBI:57783"/>
    </ligand>
</feature>
<feature type="binding site" evidence="9">
    <location>
        <position position="212"/>
    </location>
    <ligand>
        <name>1-deoxy-D-xylulose 5-phosphate</name>
        <dbReference type="ChEBI" id="CHEBI:57792"/>
    </ligand>
</feature>
<feature type="binding site" evidence="9">
    <location>
        <position position="118"/>
    </location>
    <ligand>
        <name>NADPH</name>
        <dbReference type="ChEBI" id="CHEBI:57783"/>
    </ligand>
</feature>
<dbReference type="InterPro" id="IPR013512">
    <property type="entry name" value="DXP_reductoisomerase_N"/>
</dbReference>
<feature type="binding site" evidence="9">
    <location>
        <position position="143"/>
    </location>
    <ligand>
        <name>1-deoxy-D-xylulose 5-phosphate</name>
        <dbReference type="ChEBI" id="CHEBI:57792"/>
    </ligand>
</feature>
<dbReference type="RefSeq" id="WP_119340310.1">
    <property type="nucleotide sequence ID" value="NZ_BJXL01000019.1"/>
</dbReference>
<dbReference type="GO" id="GO:0016853">
    <property type="term" value="F:isomerase activity"/>
    <property type="evidence" value="ECO:0007669"/>
    <property type="project" value="UniProtKB-KW"/>
</dbReference>
<keyword evidence="6 9" id="KW-0464">Manganese</keyword>
<dbReference type="PANTHER" id="PTHR30525">
    <property type="entry name" value="1-DEOXY-D-XYLULOSE 5-PHOSPHATE REDUCTOISOMERASE"/>
    <property type="match status" value="1"/>
</dbReference>
<feature type="binding site" evidence="9">
    <location>
        <position position="117"/>
    </location>
    <ligand>
        <name>1-deoxy-D-xylulose 5-phosphate</name>
        <dbReference type="ChEBI" id="CHEBI:57792"/>
    </ligand>
</feature>
<dbReference type="GO" id="GO:0070402">
    <property type="term" value="F:NADPH binding"/>
    <property type="evidence" value="ECO:0007669"/>
    <property type="project" value="InterPro"/>
</dbReference>
<dbReference type="InterPro" id="IPR036169">
    <property type="entry name" value="DXPR_C_sf"/>
</dbReference>
<evidence type="ECO:0000256" key="8">
    <source>
        <dbReference type="ARBA" id="ARBA00048543"/>
    </source>
</evidence>
<dbReference type="InterPro" id="IPR013644">
    <property type="entry name" value="DXP_reductoisomerase_C"/>
</dbReference>
<dbReference type="PIRSF" id="PIRSF006205">
    <property type="entry name" value="Dxp_reductismrs"/>
    <property type="match status" value="1"/>
</dbReference>
<dbReference type="EC" id="1.1.1.267" evidence="9"/>
<evidence type="ECO:0000256" key="9">
    <source>
        <dbReference type="HAMAP-Rule" id="MF_00183"/>
    </source>
</evidence>
<dbReference type="OrthoDB" id="9806546at2"/>
<dbReference type="GO" id="GO:0030604">
    <property type="term" value="F:1-deoxy-D-xylulose-5-phosphate reductoisomerase activity"/>
    <property type="evidence" value="ECO:0007669"/>
    <property type="project" value="UniProtKB-UniRule"/>
</dbReference>
<dbReference type="EMBL" id="BJXL01000019">
    <property type="protein sequence ID" value="GEM82712.1"/>
    <property type="molecule type" value="Genomic_DNA"/>
</dbReference>
<feature type="binding site" evidence="9">
    <location>
        <position position="16"/>
    </location>
    <ligand>
        <name>NADPH</name>
        <dbReference type="ChEBI" id="CHEBI:57783"/>
    </ligand>
</feature>
<evidence type="ECO:0000256" key="3">
    <source>
        <dbReference type="ARBA" id="ARBA00022723"/>
    </source>
</evidence>
<evidence type="ECO:0000259" key="12">
    <source>
        <dbReference type="Pfam" id="PF13288"/>
    </source>
</evidence>
<dbReference type="UniPathway" id="UPA00056">
    <property type="reaction ID" value="UER00092"/>
</dbReference>
<feature type="binding site" evidence="9">
    <location>
        <position position="17"/>
    </location>
    <ligand>
        <name>NADPH</name>
        <dbReference type="ChEBI" id="CHEBI:57783"/>
    </ligand>
</feature>
<dbReference type="Pfam" id="PF02670">
    <property type="entry name" value="DXP_reductoisom"/>
    <property type="match status" value="1"/>
</dbReference>
<keyword evidence="3 9" id="KW-0479">Metal-binding</keyword>
<gene>
    <name evidence="9 13" type="primary">dxr</name>
    <name evidence="13" type="ORF">MHY01S_08780</name>
</gene>
<evidence type="ECO:0000313" key="14">
    <source>
        <dbReference type="Proteomes" id="UP000321197"/>
    </source>
</evidence>
<dbReference type="InterPro" id="IPR026877">
    <property type="entry name" value="DXPR_C"/>
</dbReference>
<dbReference type="Pfam" id="PF08436">
    <property type="entry name" value="DXP_redisom_C"/>
    <property type="match status" value="1"/>
</dbReference>
<keyword evidence="9" id="KW-0460">Magnesium</keyword>
<comment type="catalytic activity">
    <reaction evidence="8">
        <text>2-C-methyl-D-erythritol 4-phosphate + NADP(+) = 1-deoxy-D-xylulose 5-phosphate + NADPH + H(+)</text>
        <dbReference type="Rhea" id="RHEA:13717"/>
        <dbReference type="ChEBI" id="CHEBI:15378"/>
        <dbReference type="ChEBI" id="CHEBI:57783"/>
        <dbReference type="ChEBI" id="CHEBI:57792"/>
        <dbReference type="ChEBI" id="CHEBI:58262"/>
        <dbReference type="ChEBI" id="CHEBI:58349"/>
        <dbReference type="EC" id="1.1.1.267"/>
    </reaction>
    <physiologicalReaction direction="right-to-left" evidence="8">
        <dbReference type="Rhea" id="RHEA:13719"/>
    </physiologicalReaction>
</comment>
<dbReference type="InterPro" id="IPR003821">
    <property type="entry name" value="DXP_reductoisomerase"/>
</dbReference>
<feature type="binding site" evidence="9">
    <location>
        <position position="39"/>
    </location>
    <ligand>
        <name>NADPH</name>
        <dbReference type="ChEBI" id="CHEBI:57783"/>
    </ligand>
</feature>
<evidence type="ECO:0000256" key="4">
    <source>
        <dbReference type="ARBA" id="ARBA00022857"/>
    </source>
</evidence>
<evidence type="ECO:0000256" key="6">
    <source>
        <dbReference type="ARBA" id="ARBA00023211"/>
    </source>
</evidence>